<keyword evidence="3" id="KW-1185">Reference proteome</keyword>
<evidence type="ECO:0000313" key="3">
    <source>
        <dbReference type="Proteomes" id="UP000002061"/>
    </source>
</evidence>
<reference evidence="2" key="1">
    <citation type="submission" date="2010-04" db="EMBL/GenBank/DDBJ databases">
        <title>Complete sequence of Methanocaldococcus infernus ME.</title>
        <authorList>
            <consortium name="US DOE Joint Genome Institute"/>
            <person name="Lucas S."/>
            <person name="Copeland A."/>
            <person name="Lapidus A."/>
            <person name="Cheng J.-F."/>
            <person name="Bruce D."/>
            <person name="Goodwin L."/>
            <person name="Pitluck S."/>
            <person name="Munk A.C."/>
            <person name="Detter J.C."/>
            <person name="Han C."/>
            <person name="Tapia R."/>
            <person name="Land M."/>
            <person name="Hauser L."/>
            <person name="Kyrpides N."/>
            <person name="Mikhailova N."/>
            <person name="Sieprawska-Lupa M."/>
            <person name="Whitman W.B."/>
            <person name="Woyke T."/>
        </authorList>
    </citation>
    <scope>NUCLEOTIDE SEQUENCE [LARGE SCALE GENOMIC DNA]</scope>
    <source>
        <strain evidence="2">ME</strain>
    </source>
</reference>
<gene>
    <name evidence="2" type="ordered locus">Metin_1406</name>
</gene>
<keyword evidence="1" id="KW-1133">Transmembrane helix</keyword>
<dbReference type="Proteomes" id="UP000002061">
    <property type="component" value="Chromosome"/>
</dbReference>
<dbReference type="SUPFAM" id="SSF49384">
    <property type="entry name" value="Carbohydrate-binding domain"/>
    <property type="match status" value="1"/>
</dbReference>
<dbReference type="OrthoDB" id="65652at2157"/>
<dbReference type="EMBL" id="CP002009">
    <property type="protein sequence ID" value="ADG14056.1"/>
    <property type="molecule type" value="Genomic_DNA"/>
</dbReference>
<dbReference type="AlphaFoldDB" id="D5VU03"/>
<evidence type="ECO:0000313" key="2">
    <source>
        <dbReference type="EMBL" id="ADG14056.1"/>
    </source>
</evidence>
<proteinExistence type="predicted"/>
<keyword evidence="1" id="KW-0812">Transmembrane</keyword>
<dbReference type="KEGG" id="mif:Metin_1406"/>
<accession>D5VU03</accession>
<dbReference type="RefSeq" id="WP_013100801.1">
    <property type="nucleotide sequence ID" value="NC_014122.1"/>
</dbReference>
<dbReference type="InterPro" id="IPR008965">
    <property type="entry name" value="CBM2/CBM3_carb-bd_dom_sf"/>
</dbReference>
<feature type="transmembrane region" description="Helical" evidence="1">
    <location>
        <begin position="159"/>
        <end position="181"/>
    </location>
</feature>
<dbReference type="HOGENOM" id="CLU_1472084_0_0_2"/>
<evidence type="ECO:0000256" key="1">
    <source>
        <dbReference type="SAM" id="Phobius"/>
    </source>
</evidence>
<dbReference type="STRING" id="573063.Metin_1406"/>
<dbReference type="GO" id="GO:0030246">
    <property type="term" value="F:carbohydrate binding"/>
    <property type="evidence" value="ECO:0007669"/>
    <property type="project" value="InterPro"/>
</dbReference>
<dbReference type="GeneID" id="9132445"/>
<protein>
    <submittedName>
        <fullName evidence="2">Uncharacterized protein</fullName>
    </submittedName>
</protein>
<dbReference type="eggNOG" id="arCOG09552">
    <property type="taxonomic scope" value="Archaea"/>
</dbReference>
<keyword evidence="1" id="KW-0472">Membrane</keyword>
<sequence length="183" mass="20242">MKKFAALLILLILPTCIAMDISVNAPSEVKKGDLFTVDIYANNVSNCGGLECNIYLSDNLIVENVIPYDVGADYNLTINKNKSAVIQYAFLTHPKNNDFKVGEFKIRALKSGNATIAIKVIASDSEGNAIKIPRKVINLKIISNNSQEVNNTKIKKNKIFLFNPIIFVSIIILIGIIIYIIKK</sequence>
<organism evidence="2 3">
    <name type="scientific">Methanocaldococcus infernus (strain DSM 11812 / JCM 15783 / ME)</name>
    <dbReference type="NCBI Taxonomy" id="573063"/>
    <lineage>
        <taxon>Archaea</taxon>
        <taxon>Methanobacteriati</taxon>
        <taxon>Methanobacteriota</taxon>
        <taxon>Methanomada group</taxon>
        <taxon>Methanococci</taxon>
        <taxon>Methanococcales</taxon>
        <taxon>Methanocaldococcaceae</taxon>
        <taxon>Methanocaldococcus</taxon>
    </lineage>
</organism>
<name>D5VU03_METIM</name>